<dbReference type="EMBL" id="CAJPWZ010002359">
    <property type="protein sequence ID" value="CAG2236564.1"/>
    <property type="molecule type" value="Genomic_DNA"/>
</dbReference>
<organism evidence="2 3">
    <name type="scientific">Mytilus edulis</name>
    <name type="common">Blue mussel</name>
    <dbReference type="NCBI Taxonomy" id="6550"/>
    <lineage>
        <taxon>Eukaryota</taxon>
        <taxon>Metazoa</taxon>
        <taxon>Spiralia</taxon>
        <taxon>Lophotrochozoa</taxon>
        <taxon>Mollusca</taxon>
        <taxon>Bivalvia</taxon>
        <taxon>Autobranchia</taxon>
        <taxon>Pteriomorphia</taxon>
        <taxon>Mytilida</taxon>
        <taxon>Mytiloidea</taxon>
        <taxon>Mytilidae</taxon>
        <taxon>Mytilinae</taxon>
        <taxon>Mytilus</taxon>
    </lineage>
</organism>
<accession>A0A8S3U1P2</accession>
<protein>
    <submittedName>
        <fullName evidence="2">Uncharacterized protein</fullName>
    </submittedName>
</protein>
<dbReference type="Proteomes" id="UP000683360">
    <property type="component" value="Unassembled WGS sequence"/>
</dbReference>
<sequence>MNSDNQVVHDIMQGKGSDLGNITKSIHWPKDDTDNDSTGTIEYDIPDNIKQYSENELENMNTSGKSHEECEVKQKKKSHGTFGLAKEATMSDSGDMYEDEDIPPTPPPPNSRQKLNCVLFERARQIESIEEYDSESGDSEYECESENSAYEYESEDSEYASESEMYRHTQRRVITVPEQTSEEDYSEYDRPTQQQVITALPEQERDEESEAERKKTVPVKKNCQQNH</sequence>
<comment type="caution">
    <text evidence="2">The sequence shown here is derived from an EMBL/GenBank/DDBJ whole genome shotgun (WGS) entry which is preliminary data.</text>
</comment>
<keyword evidence="3" id="KW-1185">Reference proteome</keyword>
<evidence type="ECO:0000313" key="3">
    <source>
        <dbReference type="Proteomes" id="UP000683360"/>
    </source>
</evidence>
<feature type="region of interest" description="Disordered" evidence="1">
    <location>
        <begin position="58"/>
        <end position="113"/>
    </location>
</feature>
<proteinExistence type="predicted"/>
<reference evidence="2" key="1">
    <citation type="submission" date="2021-03" db="EMBL/GenBank/DDBJ databases">
        <authorList>
            <person name="Bekaert M."/>
        </authorList>
    </citation>
    <scope>NUCLEOTIDE SEQUENCE</scope>
</reference>
<gene>
    <name evidence="2" type="ORF">MEDL_49009</name>
</gene>
<feature type="region of interest" description="Disordered" evidence="1">
    <location>
        <begin position="128"/>
        <end position="227"/>
    </location>
</feature>
<evidence type="ECO:0000256" key="1">
    <source>
        <dbReference type="SAM" id="MobiDB-lite"/>
    </source>
</evidence>
<dbReference type="OrthoDB" id="10483118at2759"/>
<feature type="compositionally biased region" description="Acidic residues" evidence="1">
    <location>
        <begin position="152"/>
        <end position="161"/>
    </location>
</feature>
<feature type="region of interest" description="Disordered" evidence="1">
    <location>
        <begin position="1"/>
        <end position="43"/>
    </location>
</feature>
<name>A0A8S3U1P2_MYTED</name>
<feature type="compositionally biased region" description="Acidic residues" evidence="1">
    <location>
        <begin position="128"/>
        <end position="145"/>
    </location>
</feature>
<evidence type="ECO:0000313" key="2">
    <source>
        <dbReference type="EMBL" id="CAG2236564.1"/>
    </source>
</evidence>
<dbReference type="AlphaFoldDB" id="A0A8S3U1P2"/>